<keyword evidence="1" id="KW-0812">Transmembrane</keyword>
<feature type="transmembrane region" description="Helical" evidence="1">
    <location>
        <begin position="48"/>
        <end position="71"/>
    </location>
</feature>
<organism evidence="2 3">
    <name type="scientific">Protopolystoma xenopodis</name>
    <dbReference type="NCBI Taxonomy" id="117903"/>
    <lineage>
        <taxon>Eukaryota</taxon>
        <taxon>Metazoa</taxon>
        <taxon>Spiralia</taxon>
        <taxon>Lophotrochozoa</taxon>
        <taxon>Platyhelminthes</taxon>
        <taxon>Monogenea</taxon>
        <taxon>Polyopisthocotylea</taxon>
        <taxon>Polystomatidea</taxon>
        <taxon>Polystomatidae</taxon>
        <taxon>Protopolystoma</taxon>
    </lineage>
</organism>
<keyword evidence="1" id="KW-1133">Transmembrane helix</keyword>
<evidence type="ECO:0000256" key="1">
    <source>
        <dbReference type="SAM" id="Phobius"/>
    </source>
</evidence>
<accession>A0A3S5CMY7</accession>
<dbReference type="Proteomes" id="UP000784294">
    <property type="component" value="Unassembled WGS sequence"/>
</dbReference>
<keyword evidence="1" id="KW-0472">Membrane</keyword>
<protein>
    <submittedName>
        <fullName evidence="2">Uncharacterized protein</fullName>
    </submittedName>
</protein>
<dbReference type="AlphaFoldDB" id="A0A3S5CMY7"/>
<dbReference type="EMBL" id="CAAALY010246948">
    <property type="protein sequence ID" value="VEL34079.1"/>
    <property type="molecule type" value="Genomic_DNA"/>
</dbReference>
<sequence length="101" mass="10194">MVQVASARITAQALPSGLADHLVDAPFGAGPGSAMASASASSPGLFSLYLGLPLLLIGLGVLLAVFLAIGWRLALCQAAKLLPQPACRDDANTSNQARSHA</sequence>
<proteinExistence type="predicted"/>
<evidence type="ECO:0000313" key="3">
    <source>
        <dbReference type="Proteomes" id="UP000784294"/>
    </source>
</evidence>
<evidence type="ECO:0000313" key="2">
    <source>
        <dbReference type="EMBL" id="VEL34079.1"/>
    </source>
</evidence>
<feature type="non-terminal residue" evidence="2">
    <location>
        <position position="1"/>
    </location>
</feature>
<name>A0A3S5CMY7_9PLAT</name>
<reference evidence="2" key="1">
    <citation type="submission" date="2018-11" db="EMBL/GenBank/DDBJ databases">
        <authorList>
            <consortium name="Pathogen Informatics"/>
        </authorList>
    </citation>
    <scope>NUCLEOTIDE SEQUENCE</scope>
</reference>
<gene>
    <name evidence="2" type="ORF">PXEA_LOCUS27519</name>
</gene>
<comment type="caution">
    <text evidence="2">The sequence shown here is derived from an EMBL/GenBank/DDBJ whole genome shotgun (WGS) entry which is preliminary data.</text>
</comment>
<keyword evidence="3" id="KW-1185">Reference proteome</keyword>